<keyword evidence="2" id="KW-1185">Reference proteome</keyword>
<proteinExistence type="predicted"/>
<comment type="caution">
    <text evidence="1">The sequence shown here is derived from an EMBL/GenBank/DDBJ whole genome shotgun (WGS) entry which is preliminary data.</text>
</comment>
<dbReference type="EMBL" id="LIAE01009684">
    <property type="protein sequence ID" value="PAV68776.1"/>
    <property type="molecule type" value="Genomic_DNA"/>
</dbReference>
<organism evidence="1 2">
    <name type="scientific">Diploscapter pachys</name>
    <dbReference type="NCBI Taxonomy" id="2018661"/>
    <lineage>
        <taxon>Eukaryota</taxon>
        <taxon>Metazoa</taxon>
        <taxon>Ecdysozoa</taxon>
        <taxon>Nematoda</taxon>
        <taxon>Chromadorea</taxon>
        <taxon>Rhabditida</taxon>
        <taxon>Rhabditina</taxon>
        <taxon>Rhabditomorpha</taxon>
        <taxon>Rhabditoidea</taxon>
        <taxon>Rhabditidae</taxon>
        <taxon>Diploscapter</taxon>
    </lineage>
</organism>
<name>A0A2A2K457_9BILA</name>
<dbReference type="AlphaFoldDB" id="A0A2A2K457"/>
<protein>
    <submittedName>
        <fullName evidence="1">Uncharacterized protein</fullName>
    </submittedName>
</protein>
<evidence type="ECO:0000313" key="1">
    <source>
        <dbReference type="EMBL" id="PAV68776.1"/>
    </source>
</evidence>
<dbReference type="Proteomes" id="UP000218231">
    <property type="component" value="Unassembled WGS sequence"/>
</dbReference>
<evidence type="ECO:0000313" key="2">
    <source>
        <dbReference type="Proteomes" id="UP000218231"/>
    </source>
</evidence>
<dbReference type="OrthoDB" id="10629722at2759"/>
<accession>A0A2A2K457</accession>
<gene>
    <name evidence="1" type="ORF">WR25_13750</name>
</gene>
<sequence>MFGAMAERRLGQPAAQHLHRRLMRDLAECDDDAQVGKRCDLGVEILAAGADFLRRRLVGGRQALHRVEDDRAGEGDIVGRAVGESAGGEANLHQRREQQRSRMVAGEGAAGAVGAVQTGRKADNRDRRVRIAEGGHRGVPPRRVLFAQCLARRDEAGAERAIPRRLHGKKGRGWGGV</sequence>
<reference evidence="1 2" key="1">
    <citation type="journal article" date="2017" name="Curr. Biol.">
        <title>Genome architecture and evolution of a unichromosomal asexual nematode.</title>
        <authorList>
            <person name="Fradin H."/>
            <person name="Zegar C."/>
            <person name="Gutwein M."/>
            <person name="Lucas J."/>
            <person name="Kovtun M."/>
            <person name="Corcoran D."/>
            <person name="Baugh L.R."/>
            <person name="Kiontke K."/>
            <person name="Gunsalus K."/>
            <person name="Fitch D.H."/>
            <person name="Piano F."/>
        </authorList>
    </citation>
    <scope>NUCLEOTIDE SEQUENCE [LARGE SCALE GENOMIC DNA]</scope>
    <source>
        <strain evidence="1">PF1309</strain>
    </source>
</reference>